<sequence length="897" mass="100177">MNSCAICSYALDRIGVVLATLMTLVCCQALDGHAADAIPDNQLTFFESKVRPLLNDHCYECHSREFDEASGGLRLDTAEAIAKGGLGGTALVAGHPDQSLIMEVVSYESEMQMPPDGKLDDEMIAILRQWIEMGAPDPRHESQESQEEMASPLERDPQTHWAFIPPQAAHAAKQLADDSRDIVDDLASEVSVAEGVSINERADDSTLIRRLYFDLSGLPPTAEDVQDYCESTRPDKFTRLVDQLLAAPEFGERFGRHWLDVARYADTIGYATAGKERRYPGSHRYRDWVIRAIGQDMPYDEMVRHQLTGDRTDPNNEQGNLDAMGFLTLGRKFLNGLDRTDDQIDVITRGLLGMTVTCARCHDHKFDPIPTTDYYALFGVLQSSEQPESGPSPLMMVDREKTGDRPVFLRGQLGNRGPIAPRQFLTALRKPDEPRFHDGSGRKELADRITRADNPLFARVMVNRVWTHLIGRPLVDSPSDFGFRTQQPKVPQVLDDLATDFARDFSIKRLVRRIVSMRVYQQSSSVTSDNLAKDPNNECLSRANRRRRDLESLRDSMLCVSDSLDRQLGGEPVEISLPSPVARRTVYALIDRQNLPSLFRTFDFPDPNAHSPGRYFTTVPQQGLFLLNSPQVAELAKRTANRVRASVVGGNESNLDKLAVSMFQQVLGRTPNESEQSSAVNFLQQEPRPLENDIDPQFLWTYGTARLARADGQSLVSEFRPFGVFKGDRWQPQDEFPVDGDLGFSFVANENGHSPRDPTLATVRRFTAPDDGNLRIAGQMGHRAEEGDGVAITILIGGKEYHHSVEKSSNRPFGPYVARIKKGETVDVLAACGKTDSFDSFFFRGNLRLTRDDKTTIETNSVKHFSGSLDPPSTEPLDRLSQLAQVLIISNEFAFVD</sequence>
<comment type="caution">
    <text evidence="5">The sequence shown here is derived from an EMBL/GenBank/DDBJ whole genome shotgun (WGS) entry which is preliminary data.</text>
</comment>
<feature type="domain" description="Cytochrome C Planctomycete-type" evidence="4">
    <location>
        <begin position="58"/>
        <end position="117"/>
    </location>
</feature>
<dbReference type="InterPro" id="IPR022655">
    <property type="entry name" value="DUF1553"/>
</dbReference>
<evidence type="ECO:0000259" key="4">
    <source>
        <dbReference type="Pfam" id="PF07635"/>
    </source>
</evidence>
<dbReference type="Pfam" id="PF07583">
    <property type="entry name" value="PSCyt2"/>
    <property type="match status" value="1"/>
</dbReference>
<keyword evidence="6" id="KW-1185">Reference proteome</keyword>
<reference evidence="5 6" key="1">
    <citation type="submission" date="2019-02" db="EMBL/GenBank/DDBJ databases">
        <title>Deep-cultivation of Planctomycetes and their phenomic and genomic characterization uncovers novel biology.</title>
        <authorList>
            <person name="Wiegand S."/>
            <person name="Jogler M."/>
            <person name="Boedeker C."/>
            <person name="Pinto D."/>
            <person name="Vollmers J."/>
            <person name="Rivas-Marin E."/>
            <person name="Kohn T."/>
            <person name="Peeters S.H."/>
            <person name="Heuer A."/>
            <person name="Rast P."/>
            <person name="Oberbeckmann S."/>
            <person name="Bunk B."/>
            <person name="Jeske O."/>
            <person name="Meyerdierks A."/>
            <person name="Storesund J.E."/>
            <person name="Kallscheuer N."/>
            <person name="Luecker S."/>
            <person name="Lage O.M."/>
            <person name="Pohl T."/>
            <person name="Merkel B.J."/>
            <person name="Hornburger P."/>
            <person name="Mueller R.-W."/>
            <person name="Bruemmer F."/>
            <person name="Labrenz M."/>
            <person name="Spormann A.M."/>
            <person name="Op Den Camp H."/>
            <person name="Overmann J."/>
            <person name="Amann R."/>
            <person name="Jetten M.S.M."/>
            <person name="Mascher T."/>
            <person name="Medema M.H."/>
            <person name="Devos D.P."/>
            <person name="Kaster A.-K."/>
            <person name="Ovreas L."/>
            <person name="Rohde M."/>
            <person name="Galperin M.Y."/>
            <person name="Jogler C."/>
        </authorList>
    </citation>
    <scope>NUCLEOTIDE SEQUENCE [LARGE SCALE GENOMIC DNA]</scope>
    <source>
        <strain evidence="5 6">Pla22</strain>
    </source>
</reference>
<dbReference type="PANTHER" id="PTHR35889">
    <property type="entry name" value="CYCLOINULO-OLIGOSACCHARIDE FRUCTANOTRANSFERASE-RELATED"/>
    <property type="match status" value="1"/>
</dbReference>
<accession>A0A5C5WDD2</accession>
<dbReference type="Proteomes" id="UP000316598">
    <property type="component" value="Unassembled WGS sequence"/>
</dbReference>
<proteinExistence type="predicted"/>
<evidence type="ECO:0000259" key="3">
    <source>
        <dbReference type="Pfam" id="PF07587"/>
    </source>
</evidence>
<dbReference type="AlphaFoldDB" id="A0A5C5WDD2"/>
<dbReference type="InterPro" id="IPR011444">
    <property type="entry name" value="DUF1549"/>
</dbReference>
<dbReference type="Pfam" id="PF07635">
    <property type="entry name" value="PSCyt1"/>
    <property type="match status" value="1"/>
</dbReference>
<evidence type="ECO:0000313" key="5">
    <source>
        <dbReference type="EMBL" id="TWT48143.1"/>
    </source>
</evidence>
<evidence type="ECO:0000259" key="2">
    <source>
        <dbReference type="Pfam" id="PF07583"/>
    </source>
</evidence>
<gene>
    <name evidence="5" type="ORF">Pla22_51440</name>
</gene>
<feature type="domain" description="DUF1553" evidence="3">
    <location>
        <begin position="441"/>
        <end position="683"/>
    </location>
</feature>
<feature type="region of interest" description="Disordered" evidence="1">
    <location>
        <begin position="136"/>
        <end position="155"/>
    </location>
</feature>
<name>A0A5C5WDD2_9BACT</name>
<evidence type="ECO:0000313" key="6">
    <source>
        <dbReference type="Proteomes" id="UP000316598"/>
    </source>
</evidence>
<dbReference type="EMBL" id="SJPI01000004">
    <property type="protein sequence ID" value="TWT48143.1"/>
    <property type="molecule type" value="Genomic_DNA"/>
</dbReference>
<dbReference type="RefSeq" id="WP_242632320.1">
    <property type="nucleotide sequence ID" value="NZ_SJPI01000004.1"/>
</dbReference>
<feature type="domain" description="DUF1549" evidence="2">
    <location>
        <begin position="183"/>
        <end position="385"/>
    </location>
</feature>
<protein>
    <submittedName>
        <fullName evidence="5">Planctomycete cytochrome C</fullName>
    </submittedName>
</protein>
<organism evidence="5 6">
    <name type="scientific">Rubripirellula amarantea</name>
    <dbReference type="NCBI Taxonomy" id="2527999"/>
    <lineage>
        <taxon>Bacteria</taxon>
        <taxon>Pseudomonadati</taxon>
        <taxon>Planctomycetota</taxon>
        <taxon>Planctomycetia</taxon>
        <taxon>Pirellulales</taxon>
        <taxon>Pirellulaceae</taxon>
        <taxon>Rubripirellula</taxon>
    </lineage>
</organism>
<evidence type="ECO:0000256" key="1">
    <source>
        <dbReference type="SAM" id="MobiDB-lite"/>
    </source>
</evidence>
<dbReference type="InterPro" id="IPR011429">
    <property type="entry name" value="Cyt_c_Planctomycete-type"/>
</dbReference>
<dbReference type="PANTHER" id="PTHR35889:SF3">
    <property type="entry name" value="F-BOX DOMAIN-CONTAINING PROTEIN"/>
    <property type="match status" value="1"/>
</dbReference>
<dbReference type="Pfam" id="PF07587">
    <property type="entry name" value="PSD1"/>
    <property type="match status" value="1"/>
</dbReference>